<evidence type="ECO:0000256" key="3">
    <source>
        <dbReference type="ARBA" id="ARBA00022970"/>
    </source>
</evidence>
<evidence type="ECO:0000313" key="7">
    <source>
        <dbReference type="Proteomes" id="UP000606490"/>
    </source>
</evidence>
<dbReference type="Gene3D" id="3.40.50.2300">
    <property type="match status" value="2"/>
</dbReference>
<dbReference type="RefSeq" id="WP_202826816.1">
    <property type="nucleotide sequence ID" value="NZ_JAEUXJ010000007.1"/>
</dbReference>
<evidence type="ECO:0000313" key="6">
    <source>
        <dbReference type="EMBL" id="MBL6457077.1"/>
    </source>
</evidence>
<feature type="domain" description="Leucine-binding protein" evidence="5">
    <location>
        <begin position="23"/>
        <end position="362"/>
    </location>
</feature>
<dbReference type="Pfam" id="PF13458">
    <property type="entry name" value="Peripla_BP_6"/>
    <property type="match status" value="1"/>
</dbReference>
<organism evidence="6 7">
    <name type="scientific">Belnapia mucosa</name>
    <dbReference type="NCBI Taxonomy" id="2804532"/>
    <lineage>
        <taxon>Bacteria</taxon>
        <taxon>Pseudomonadati</taxon>
        <taxon>Pseudomonadota</taxon>
        <taxon>Alphaproteobacteria</taxon>
        <taxon>Acetobacterales</taxon>
        <taxon>Roseomonadaceae</taxon>
        <taxon>Belnapia</taxon>
    </lineage>
</organism>
<dbReference type="InterPro" id="IPR028081">
    <property type="entry name" value="Leu-bd"/>
</dbReference>
<dbReference type="PANTHER" id="PTHR30483:SF6">
    <property type="entry name" value="PERIPLASMIC BINDING PROTEIN OF ABC TRANSPORTER FOR NATURAL AMINO ACIDS"/>
    <property type="match status" value="1"/>
</dbReference>
<dbReference type="SUPFAM" id="SSF53822">
    <property type="entry name" value="Periplasmic binding protein-like I"/>
    <property type="match status" value="1"/>
</dbReference>
<reference evidence="6 7" key="1">
    <citation type="submission" date="2021-01" db="EMBL/GenBank/DDBJ databases">
        <title>Belnapia mucosa sp. nov. and Belnapia arida sp. nov., isolated from the Tabernas Desert (Almeria, Spain).</title>
        <authorList>
            <person name="Molina-Menor E."/>
            <person name="Vidal-Verdu A."/>
            <person name="Calonge A."/>
            <person name="Satari L."/>
            <person name="Pereto Magraner J."/>
            <person name="Porcar Miralles M."/>
        </authorList>
    </citation>
    <scope>NUCLEOTIDE SEQUENCE [LARGE SCALE GENOMIC DNA]</scope>
    <source>
        <strain evidence="6 7">T6</strain>
    </source>
</reference>
<comment type="similarity">
    <text evidence="1">Belongs to the leucine-binding protein family.</text>
</comment>
<keyword evidence="2 4" id="KW-0732">Signal</keyword>
<dbReference type="PANTHER" id="PTHR30483">
    <property type="entry name" value="LEUCINE-SPECIFIC-BINDING PROTEIN"/>
    <property type="match status" value="1"/>
</dbReference>
<accession>A0ABS1V657</accession>
<evidence type="ECO:0000256" key="2">
    <source>
        <dbReference type="ARBA" id="ARBA00022729"/>
    </source>
</evidence>
<dbReference type="EMBL" id="JAEUXJ010000007">
    <property type="protein sequence ID" value="MBL6457077.1"/>
    <property type="molecule type" value="Genomic_DNA"/>
</dbReference>
<keyword evidence="7" id="KW-1185">Reference proteome</keyword>
<feature type="chain" id="PRO_5046699064" evidence="4">
    <location>
        <begin position="19"/>
        <end position="398"/>
    </location>
</feature>
<dbReference type="CDD" id="cd06327">
    <property type="entry name" value="PBP1_SBP-like"/>
    <property type="match status" value="1"/>
</dbReference>
<evidence type="ECO:0000256" key="4">
    <source>
        <dbReference type="SAM" id="SignalP"/>
    </source>
</evidence>
<sequence>MRLLAALLAACLALPAAAQVSAVKIGVLTDMSGPFSDQVGAGSVTAAQMAAEDFMRDHPGLRVEILQADHQNKPDVGSAIARRWVDTEGVQAIVDLPNSGVGLAVIEVMRERHRTALASSTLTSAVTGRACTPTTVQWVSDTWAQGNAVAQGLLRQGGDSWYYLTVDYALGHALEADAQAAVTAGGGRNLGSARHPLNTGDMSSLLLRAQSSGATVIALANTGTDAINAIKQAQEFGLLRNNRTRIAALFLQISDIHSLGLATAQGLLLAEPFYWDLNEGTRAWSRRWSARMGGRMPTMDHAGVYSATMAWLRAVQKTGSIEGEAVIAAMRATPVEDPLFGHVAIRPDSRAVHAMHVFRVKAPGESRYAYDYYEHLATIPAEQAFRPLDQGGCPLVTR</sequence>
<dbReference type="InterPro" id="IPR051010">
    <property type="entry name" value="BCAA_transport"/>
</dbReference>
<dbReference type="InterPro" id="IPR028082">
    <property type="entry name" value="Peripla_BP_I"/>
</dbReference>
<evidence type="ECO:0000256" key="1">
    <source>
        <dbReference type="ARBA" id="ARBA00010062"/>
    </source>
</evidence>
<keyword evidence="3" id="KW-0813">Transport</keyword>
<gene>
    <name evidence="6" type="ORF">JMJ55_17205</name>
</gene>
<feature type="signal peptide" evidence="4">
    <location>
        <begin position="1"/>
        <end position="18"/>
    </location>
</feature>
<evidence type="ECO:0000259" key="5">
    <source>
        <dbReference type="Pfam" id="PF13458"/>
    </source>
</evidence>
<protein>
    <submittedName>
        <fullName evidence="6">ABC transporter substrate-binding protein</fullName>
    </submittedName>
</protein>
<proteinExistence type="inferred from homology"/>
<keyword evidence="3" id="KW-0029">Amino-acid transport</keyword>
<name>A0ABS1V657_9PROT</name>
<dbReference type="Proteomes" id="UP000606490">
    <property type="component" value="Unassembled WGS sequence"/>
</dbReference>
<comment type="caution">
    <text evidence="6">The sequence shown here is derived from an EMBL/GenBank/DDBJ whole genome shotgun (WGS) entry which is preliminary data.</text>
</comment>